<dbReference type="Pfam" id="PF17919">
    <property type="entry name" value="RT_RNaseH_2"/>
    <property type="match status" value="1"/>
</dbReference>
<dbReference type="InterPro" id="IPR043128">
    <property type="entry name" value="Rev_trsase/Diguanyl_cyclase"/>
</dbReference>
<dbReference type="InterPro" id="IPR000477">
    <property type="entry name" value="RT_dom"/>
</dbReference>
<dbReference type="FunFam" id="3.30.70.270:FF:000020">
    <property type="entry name" value="Transposon Tf2-6 polyprotein-like Protein"/>
    <property type="match status" value="1"/>
</dbReference>
<sequence length="677" mass="75582">MNMAFQNFVRKTRLAQSIVNYCVIVYMDDILVYSSSYEGHVQHIEWALHALRDAGFKVAFEKCQFFLTTVSFLGHVVTDQGLRPEPQKVATVRDALVPTTITQVCAFLGLASYYRRFIKGFAAIAGPLTNLLRKDKSLIWTPECDRAFSELKAALISAPVLIRSDPEKPFVLITDWQPEAISAILAQVGPSGLENVVEYASKLVPACKRNYAVPTGKCYEALWGIGHFRAYLYGRKFTLVIDHEPLLALKKSKDYSGMIGRWATVLQSMDFDIRHRKHERHGNVDGLTRLHRPEKVPKNEEVIQWNEPKKENGPRYGQREILSKDHVATSRKFGKFVIHDSIRIRLAQFFCDVGVCATAAFRFEGSPQAIVLTEVVAVHRRAAPGTSHVTTVAAFSGDISTVTWTRSSEHPAWLENLELLIIQAWRTNVEGDLLGFLFGSVRPGHHQLIAQELIAPIVQLADGLSPDIVSQSDDNPAPHVLPRTLDPYLQWSACLEEPGDEDSLPSQQVYLKPYGIINHAFYPKAEEVVIEEEESDNDEETSEEGSYSEYSEGEQSEEEEEEEEETGSEWEALPEEATRIGTEAEDPGAARKREEIATGKRQLEFTSGASLRIGDDPTRDPEPPKPEDGNPAAATPSTSRRRRSRSSSPSSPTRPPVRPRTDAGDRPSTSDIIPPSP</sequence>
<feature type="compositionally biased region" description="Basic and acidic residues" evidence="2">
    <location>
        <begin position="588"/>
        <end position="603"/>
    </location>
</feature>
<organism evidence="4 5">
    <name type="scientific">Chara braunii</name>
    <name type="common">Braun's stonewort</name>
    <dbReference type="NCBI Taxonomy" id="69332"/>
    <lineage>
        <taxon>Eukaryota</taxon>
        <taxon>Viridiplantae</taxon>
        <taxon>Streptophyta</taxon>
        <taxon>Charophyceae</taxon>
        <taxon>Charales</taxon>
        <taxon>Characeae</taxon>
        <taxon>Chara</taxon>
    </lineage>
</organism>
<comment type="caution">
    <text evidence="4">The sequence shown here is derived from an EMBL/GenBank/DDBJ whole genome shotgun (WGS) entry which is preliminary data.</text>
</comment>
<dbReference type="Proteomes" id="UP000265515">
    <property type="component" value="Unassembled WGS sequence"/>
</dbReference>
<dbReference type="CDD" id="cd09274">
    <property type="entry name" value="RNase_HI_RT_Ty3"/>
    <property type="match status" value="1"/>
</dbReference>
<accession>A0A388KSP6</accession>
<dbReference type="SUPFAM" id="SSF56672">
    <property type="entry name" value="DNA/RNA polymerases"/>
    <property type="match status" value="1"/>
</dbReference>
<evidence type="ECO:0000259" key="3">
    <source>
        <dbReference type="PROSITE" id="PS50878"/>
    </source>
</evidence>
<feature type="region of interest" description="Disordered" evidence="2">
    <location>
        <begin position="530"/>
        <end position="677"/>
    </location>
</feature>
<gene>
    <name evidence="4" type="ORF">CBR_g12782</name>
</gene>
<feature type="domain" description="Reverse transcriptase" evidence="3">
    <location>
        <begin position="1"/>
        <end position="77"/>
    </location>
</feature>
<dbReference type="AlphaFoldDB" id="A0A388KSP6"/>
<reference evidence="4 5" key="1">
    <citation type="journal article" date="2018" name="Cell">
        <title>The Chara Genome: Secondary Complexity and Implications for Plant Terrestrialization.</title>
        <authorList>
            <person name="Nishiyama T."/>
            <person name="Sakayama H."/>
            <person name="Vries J.D."/>
            <person name="Buschmann H."/>
            <person name="Saint-Marcoux D."/>
            <person name="Ullrich K.K."/>
            <person name="Haas F.B."/>
            <person name="Vanderstraeten L."/>
            <person name="Becker D."/>
            <person name="Lang D."/>
            <person name="Vosolsobe S."/>
            <person name="Rombauts S."/>
            <person name="Wilhelmsson P.K.I."/>
            <person name="Janitza P."/>
            <person name="Kern R."/>
            <person name="Heyl A."/>
            <person name="Rumpler F."/>
            <person name="Villalobos L.I.A.C."/>
            <person name="Clay J.M."/>
            <person name="Skokan R."/>
            <person name="Toyoda A."/>
            <person name="Suzuki Y."/>
            <person name="Kagoshima H."/>
            <person name="Schijlen E."/>
            <person name="Tajeshwar N."/>
            <person name="Catarino B."/>
            <person name="Hetherington A.J."/>
            <person name="Saltykova A."/>
            <person name="Bonnot C."/>
            <person name="Breuninger H."/>
            <person name="Symeonidi A."/>
            <person name="Radhakrishnan G.V."/>
            <person name="Van Nieuwerburgh F."/>
            <person name="Deforce D."/>
            <person name="Chang C."/>
            <person name="Karol K.G."/>
            <person name="Hedrich R."/>
            <person name="Ulvskov P."/>
            <person name="Glockner G."/>
            <person name="Delwiche C.F."/>
            <person name="Petrasek J."/>
            <person name="Van de Peer Y."/>
            <person name="Friml J."/>
            <person name="Beilby M."/>
            <person name="Dolan L."/>
            <person name="Kohara Y."/>
            <person name="Sugano S."/>
            <person name="Fujiyama A."/>
            <person name="Delaux P.-M."/>
            <person name="Quint M."/>
            <person name="TheiBen G."/>
            <person name="Hagemann M."/>
            <person name="Harholt J."/>
            <person name="Dunand C."/>
            <person name="Zachgo S."/>
            <person name="Langdale J."/>
            <person name="Maumus F."/>
            <person name="Straeten D.V.D."/>
            <person name="Gould S.B."/>
            <person name="Rensing S.A."/>
        </authorList>
    </citation>
    <scope>NUCLEOTIDE SEQUENCE [LARGE SCALE GENOMIC DNA]</scope>
    <source>
        <strain evidence="4 5">S276</strain>
    </source>
</reference>
<dbReference type="PROSITE" id="PS50878">
    <property type="entry name" value="RT_POL"/>
    <property type="match status" value="1"/>
</dbReference>
<evidence type="ECO:0000313" key="5">
    <source>
        <dbReference type="Proteomes" id="UP000265515"/>
    </source>
</evidence>
<dbReference type="Pfam" id="PF00078">
    <property type="entry name" value="RVT_1"/>
    <property type="match status" value="1"/>
</dbReference>
<keyword evidence="1" id="KW-0511">Multifunctional enzyme</keyword>
<dbReference type="InterPro" id="IPR041577">
    <property type="entry name" value="RT_RNaseH_2"/>
</dbReference>
<protein>
    <recommendedName>
        <fullName evidence="3">Reverse transcriptase domain-containing protein</fullName>
    </recommendedName>
</protein>
<dbReference type="Gene3D" id="3.30.70.270">
    <property type="match status" value="2"/>
</dbReference>
<dbReference type="EMBL" id="BFEA01000176">
    <property type="protein sequence ID" value="GBG73066.1"/>
    <property type="molecule type" value="Genomic_DNA"/>
</dbReference>
<feature type="compositionally biased region" description="Acidic residues" evidence="2">
    <location>
        <begin position="530"/>
        <end position="543"/>
    </location>
</feature>
<evidence type="ECO:0000256" key="1">
    <source>
        <dbReference type="ARBA" id="ARBA00023268"/>
    </source>
</evidence>
<evidence type="ECO:0000313" key="4">
    <source>
        <dbReference type="EMBL" id="GBG73066.1"/>
    </source>
</evidence>
<dbReference type="PANTHER" id="PTHR37984:SF5">
    <property type="entry name" value="PROTEIN NYNRIN-LIKE"/>
    <property type="match status" value="1"/>
</dbReference>
<dbReference type="Gramene" id="GBG73066">
    <property type="protein sequence ID" value="GBG73066"/>
    <property type="gene ID" value="CBR_g12782"/>
</dbReference>
<dbReference type="InterPro" id="IPR043502">
    <property type="entry name" value="DNA/RNA_pol_sf"/>
</dbReference>
<keyword evidence="5" id="KW-1185">Reference proteome</keyword>
<dbReference type="PANTHER" id="PTHR37984">
    <property type="entry name" value="PROTEIN CBG26694"/>
    <property type="match status" value="1"/>
</dbReference>
<feature type="compositionally biased region" description="Acidic residues" evidence="2">
    <location>
        <begin position="551"/>
        <end position="574"/>
    </location>
</feature>
<dbReference type="InterPro" id="IPR050951">
    <property type="entry name" value="Retrovirus_Pol_polyprotein"/>
</dbReference>
<dbReference type="GO" id="GO:0003824">
    <property type="term" value="F:catalytic activity"/>
    <property type="evidence" value="ECO:0007669"/>
    <property type="project" value="UniProtKB-KW"/>
</dbReference>
<evidence type="ECO:0000256" key="2">
    <source>
        <dbReference type="SAM" id="MobiDB-lite"/>
    </source>
</evidence>
<name>A0A388KSP6_CHABU</name>
<feature type="compositionally biased region" description="Basic and acidic residues" evidence="2">
    <location>
        <begin position="613"/>
        <end position="628"/>
    </location>
</feature>
<proteinExistence type="predicted"/>